<dbReference type="Proteomes" id="UP001219568">
    <property type="component" value="Unassembled WGS sequence"/>
</dbReference>
<accession>A0AAD6N5F2</accession>
<organism evidence="1 2">
    <name type="scientific">Penicillium canescens</name>
    <dbReference type="NCBI Taxonomy" id="5083"/>
    <lineage>
        <taxon>Eukaryota</taxon>
        <taxon>Fungi</taxon>
        <taxon>Dikarya</taxon>
        <taxon>Ascomycota</taxon>
        <taxon>Pezizomycotina</taxon>
        <taxon>Eurotiomycetes</taxon>
        <taxon>Eurotiomycetidae</taxon>
        <taxon>Eurotiales</taxon>
        <taxon>Aspergillaceae</taxon>
        <taxon>Penicillium</taxon>
    </lineage>
</organism>
<evidence type="ECO:0000313" key="1">
    <source>
        <dbReference type="EMBL" id="KAJ6034131.1"/>
    </source>
</evidence>
<reference evidence="1" key="1">
    <citation type="journal article" date="2023" name="IMA Fungus">
        <title>Comparative genomic study of the Penicillium genus elucidates a diverse pangenome and 15 lateral gene transfer events.</title>
        <authorList>
            <person name="Petersen C."/>
            <person name="Sorensen T."/>
            <person name="Nielsen M.R."/>
            <person name="Sondergaard T.E."/>
            <person name="Sorensen J.L."/>
            <person name="Fitzpatrick D.A."/>
            <person name="Frisvad J.C."/>
            <person name="Nielsen K.L."/>
        </authorList>
    </citation>
    <scope>NUCLEOTIDE SEQUENCE</scope>
    <source>
        <strain evidence="1">IBT 15450</strain>
    </source>
</reference>
<dbReference type="AlphaFoldDB" id="A0AAD6N5F2"/>
<evidence type="ECO:0000313" key="2">
    <source>
        <dbReference type="Proteomes" id="UP001219568"/>
    </source>
</evidence>
<dbReference type="EMBL" id="JAQJZL010000012">
    <property type="protein sequence ID" value="KAJ6034131.1"/>
    <property type="molecule type" value="Genomic_DNA"/>
</dbReference>
<reference evidence="1" key="2">
    <citation type="submission" date="2023-01" db="EMBL/GenBank/DDBJ databases">
        <authorList>
            <person name="Petersen C."/>
        </authorList>
    </citation>
    <scope>NUCLEOTIDE SEQUENCE</scope>
    <source>
        <strain evidence="1">IBT 15450</strain>
    </source>
</reference>
<name>A0AAD6N5F2_PENCN</name>
<sequence>MPGNVCLCAKHRSPGFGSCDLEPAVVAGQHHPQAVDSRNPTQTGDLPITATIDLAVLDDRAFPGGTEANPIAIRDDPAPLDSASNHIVIHVDEDCGYDETEQPGSVADTEIMPTPEFWENLIDGSFLVPADEGATVDLTSILALTRLQPARIQKSLKPSGNHPQTAFT</sequence>
<gene>
    <name evidence="1" type="ORF">N7460_009948</name>
</gene>
<keyword evidence="2" id="KW-1185">Reference proteome</keyword>
<protein>
    <submittedName>
        <fullName evidence="1">Uncharacterized protein</fullName>
    </submittedName>
</protein>
<proteinExistence type="predicted"/>
<comment type="caution">
    <text evidence="1">The sequence shown here is derived from an EMBL/GenBank/DDBJ whole genome shotgun (WGS) entry which is preliminary data.</text>
</comment>